<reference evidence="2" key="1">
    <citation type="submission" date="2019-06" db="EMBL/GenBank/DDBJ databases">
        <authorList>
            <consortium name="Wellcome Sanger Institute Data Sharing"/>
        </authorList>
    </citation>
    <scope>NUCLEOTIDE SEQUENCE [LARGE SCALE GENOMIC DNA]</scope>
</reference>
<keyword evidence="3" id="KW-1185">Reference proteome</keyword>
<dbReference type="PANTHER" id="PTHR13593:SF24">
    <property type="entry name" value="PI-PLC X DOMAIN-CONTAINING PROTEIN 1"/>
    <property type="match status" value="1"/>
</dbReference>
<reference evidence="2" key="3">
    <citation type="submission" date="2025-09" db="UniProtKB">
        <authorList>
            <consortium name="Ensembl"/>
        </authorList>
    </citation>
    <scope>IDENTIFICATION</scope>
</reference>
<dbReference type="GO" id="GO:0006629">
    <property type="term" value="P:lipid metabolic process"/>
    <property type="evidence" value="ECO:0007669"/>
    <property type="project" value="InterPro"/>
</dbReference>
<dbReference type="Ensembl" id="ENSSORT00005031311.1">
    <property type="protein sequence ID" value="ENSSORP00005030457.1"/>
    <property type="gene ID" value="ENSSORG00005014524.1"/>
</dbReference>
<evidence type="ECO:0000313" key="2">
    <source>
        <dbReference type="Ensembl" id="ENSSORP00005030457.1"/>
    </source>
</evidence>
<dbReference type="InParanoid" id="A0A673APW9"/>
<accession>A0A673APW9</accession>
<gene>
    <name evidence="2" type="primary">LOC115410584</name>
</gene>
<dbReference type="AlphaFoldDB" id="A0A673APW9"/>
<dbReference type="PANTHER" id="PTHR13593">
    <property type="match status" value="1"/>
</dbReference>
<organism evidence="2 3">
    <name type="scientific">Sphaeramia orbicularis</name>
    <name type="common">orbiculate cardinalfish</name>
    <dbReference type="NCBI Taxonomy" id="375764"/>
    <lineage>
        <taxon>Eukaryota</taxon>
        <taxon>Metazoa</taxon>
        <taxon>Chordata</taxon>
        <taxon>Craniata</taxon>
        <taxon>Vertebrata</taxon>
        <taxon>Euteleostomi</taxon>
        <taxon>Actinopterygii</taxon>
        <taxon>Neopterygii</taxon>
        <taxon>Teleostei</taxon>
        <taxon>Neoteleostei</taxon>
        <taxon>Acanthomorphata</taxon>
        <taxon>Gobiaria</taxon>
        <taxon>Kurtiformes</taxon>
        <taxon>Apogonoidei</taxon>
        <taxon>Apogonidae</taxon>
        <taxon>Apogoninae</taxon>
        <taxon>Sphaeramia</taxon>
    </lineage>
</organism>
<sequence length="248" mass="28533">MLYLGSHDSMSYDLDINSSIIEPDILKHIGLRSVHKIILVLQEVNIIQQLDAGVRFLDLRIARKKDDSDPTRVYFYHGLYTVTDSVLKDINGWAVAHPTEILILALSHFENFDNSLHDGLISSIKKIFGRKLPQQKLTLKRCWDDKTNVMVTYGDRAEVQKHPELWSNITYYYGDTMDPEVLKNKVYEDLTNATTDCKLNLCSGFCLHLFYIPELSVQQAHKRRLNIVASDFVTQDNFVSTIIQLNTI</sequence>
<dbReference type="SUPFAM" id="SSF51695">
    <property type="entry name" value="PLC-like phosphodiesterases"/>
    <property type="match status" value="1"/>
</dbReference>
<dbReference type="Proteomes" id="UP000472271">
    <property type="component" value="Chromosome 19"/>
</dbReference>
<dbReference type="InterPro" id="IPR000909">
    <property type="entry name" value="PLipase_C_PInositol-sp_X_dom"/>
</dbReference>
<dbReference type="GO" id="GO:0008081">
    <property type="term" value="F:phosphoric diester hydrolase activity"/>
    <property type="evidence" value="ECO:0007669"/>
    <property type="project" value="InterPro"/>
</dbReference>
<feature type="domain" description="Phosphatidylinositol-specific phospholipase C X" evidence="1">
    <location>
        <begin position="42"/>
        <end position="138"/>
    </location>
</feature>
<name>A0A673APW9_9TELE</name>
<protein>
    <recommendedName>
        <fullName evidence="1">Phosphatidylinositol-specific phospholipase C X domain-containing protein</fullName>
    </recommendedName>
</protein>
<evidence type="ECO:0000259" key="1">
    <source>
        <dbReference type="Pfam" id="PF00388"/>
    </source>
</evidence>
<dbReference type="InterPro" id="IPR051057">
    <property type="entry name" value="PI-PLC_domain"/>
</dbReference>
<dbReference type="Pfam" id="PF00388">
    <property type="entry name" value="PI-PLC-X"/>
    <property type="match status" value="1"/>
</dbReference>
<reference evidence="2" key="2">
    <citation type="submission" date="2025-08" db="UniProtKB">
        <authorList>
            <consortium name="Ensembl"/>
        </authorList>
    </citation>
    <scope>IDENTIFICATION</scope>
</reference>
<proteinExistence type="predicted"/>
<dbReference type="InterPro" id="IPR017946">
    <property type="entry name" value="PLC-like_Pdiesterase_TIM-brl"/>
</dbReference>
<dbReference type="PROSITE" id="PS50007">
    <property type="entry name" value="PIPLC_X_DOMAIN"/>
    <property type="match status" value="1"/>
</dbReference>
<evidence type="ECO:0000313" key="3">
    <source>
        <dbReference type="Proteomes" id="UP000472271"/>
    </source>
</evidence>
<dbReference type="Gene3D" id="3.20.20.190">
    <property type="entry name" value="Phosphatidylinositol (PI) phosphodiesterase"/>
    <property type="match status" value="1"/>
</dbReference>